<name>A0ABP8WSW3_9MICO</name>
<feature type="region of interest" description="Disordered" evidence="1">
    <location>
        <begin position="293"/>
        <end position="313"/>
    </location>
</feature>
<dbReference type="EMBL" id="BAABHM010000006">
    <property type="protein sequence ID" value="GAA4694117.1"/>
    <property type="molecule type" value="Genomic_DNA"/>
</dbReference>
<sequence>MGQWPDDGELLSAVTRAGWLLEHHALRVLAANGMEPHIGWAYQDPDTPTISRELDVFSYKELMCDERSRVTVTARFLVECKQSALPFAGIGYAMPEARFEKNPRQHALPTKEIWSEKMQGDNMLVSHFPAWGLMGFRALAVQHGDDNFRLTQLTRLERERQGAWGASNSGIFTELVYPLAKALLASQEPLRGRVAPPTGGQRSGWAEFGLHFPVVLIGSPLYVVDASSSEYKVQQRSWATVVRQLKSKNVDGLFEFDIVTEDGFEDYVVDRLAFAAALAKRVGEDPLAYTTEGRHPRQWVPDGVSNVPPWQRD</sequence>
<keyword evidence="3" id="KW-1185">Reference proteome</keyword>
<accession>A0ABP8WSW3</accession>
<protein>
    <submittedName>
        <fullName evidence="2">Uncharacterized protein</fullName>
    </submittedName>
</protein>
<dbReference type="RefSeq" id="WP_253870470.1">
    <property type="nucleotide sequence ID" value="NZ_BAABHM010000006.1"/>
</dbReference>
<evidence type="ECO:0000313" key="3">
    <source>
        <dbReference type="Proteomes" id="UP001500843"/>
    </source>
</evidence>
<comment type="caution">
    <text evidence="2">The sequence shown here is derived from an EMBL/GenBank/DDBJ whole genome shotgun (WGS) entry which is preliminary data.</text>
</comment>
<dbReference type="Proteomes" id="UP001500843">
    <property type="component" value="Unassembled WGS sequence"/>
</dbReference>
<evidence type="ECO:0000313" key="2">
    <source>
        <dbReference type="EMBL" id="GAA4694117.1"/>
    </source>
</evidence>
<evidence type="ECO:0000256" key="1">
    <source>
        <dbReference type="SAM" id="MobiDB-lite"/>
    </source>
</evidence>
<organism evidence="2 3">
    <name type="scientific">Promicromonospora umidemergens</name>
    <dbReference type="NCBI Taxonomy" id="629679"/>
    <lineage>
        <taxon>Bacteria</taxon>
        <taxon>Bacillati</taxon>
        <taxon>Actinomycetota</taxon>
        <taxon>Actinomycetes</taxon>
        <taxon>Micrococcales</taxon>
        <taxon>Promicromonosporaceae</taxon>
        <taxon>Promicromonospora</taxon>
    </lineage>
</organism>
<gene>
    <name evidence="2" type="ORF">GCM10023198_12220</name>
</gene>
<reference evidence="3" key="1">
    <citation type="journal article" date="2019" name="Int. J. Syst. Evol. Microbiol.">
        <title>The Global Catalogue of Microorganisms (GCM) 10K type strain sequencing project: providing services to taxonomists for standard genome sequencing and annotation.</title>
        <authorList>
            <consortium name="The Broad Institute Genomics Platform"/>
            <consortium name="The Broad Institute Genome Sequencing Center for Infectious Disease"/>
            <person name="Wu L."/>
            <person name="Ma J."/>
        </authorList>
    </citation>
    <scope>NUCLEOTIDE SEQUENCE [LARGE SCALE GENOMIC DNA]</scope>
    <source>
        <strain evidence="3">JCM 17975</strain>
    </source>
</reference>
<proteinExistence type="predicted"/>